<feature type="transmembrane region" description="Helical" evidence="1">
    <location>
        <begin position="12"/>
        <end position="32"/>
    </location>
</feature>
<dbReference type="AlphaFoldDB" id="A0A1F6DES7"/>
<sequence length="185" mass="20326">MKIHKKYQRLFRDGLLVVMSVGLALILARSGLIEEWVQSVTHPLVATFVAGFFFTSLFTLAPASVALAAFGEFHSHIYVALIGAGGAVLGDLFLFVFVRDHVSDDIALIFSGRRFARLRRLFRHPFLHWLMPLTGAIIIASPLPDELGLAMMGLSRVPIAAFIPISYTMNFLGILLIEFIAGAAL</sequence>
<evidence type="ECO:0000256" key="1">
    <source>
        <dbReference type="SAM" id="Phobius"/>
    </source>
</evidence>
<keyword evidence="1" id="KW-0472">Membrane</keyword>
<feature type="transmembrane region" description="Helical" evidence="1">
    <location>
        <begin position="126"/>
        <end position="145"/>
    </location>
</feature>
<dbReference type="Proteomes" id="UP000176377">
    <property type="component" value="Unassembled WGS sequence"/>
</dbReference>
<evidence type="ECO:0000313" key="2">
    <source>
        <dbReference type="EMBL" id="OGG59827.1"/>
    </source>
</evidence>
<feature type="transmembrane region" description="Helical" evidence="1">
    <location>
        <begin position="157"/>
        <end position="181"/>
    </location>
</feature>
<dbReference type="EMBL" id="MFLA01000016">
    <property type="protein sequence ID" value="OGG59827.1"/>
    <property type="molecule type" value="Genomic_DNA"/>
</dbReference>
<feature type="transmembrane region" description="Helical" evidence="1">
    <location>
        <begin position="77"/>
        <end position="98"/>
    </location>
</feature>
<keyword evidence="1" id="KW-0812">Transmembrane</keyword>
<accession>A0A1F6DES7</accession>
<keyword evidence="1" id="KW-1133">Transmembrane helix</keyword>
<name>A0A1F6DES7_9BACT</name>
<comment type="caution">
    <text evidence="2">The sequence shown here is derived from an EMBL/GenBank/DDBJ whole genome shotgun (WGS) entry which is preliminary data.</text>
</comment>
<proteinExistence type="predicted"/>
<reference evidence="2 3" key="1">
    <citation type="journal article" date="2016" name="Nat. Commun.">
        <title>Thousands of microbial genomes shed light on interconnected biogeochemical processes in an aquifer system.</title>
        <authorList>
            <person name="Anantharaman K."/>
            <person name="Brown C.T."/>
            <person name="Hug L.A."/>
            <person name="Sharon I."/>
            <person name="Castelle C.J."/>
            <person name="Probst A.J."/>
            <person name="Thomas B.C."/>
            <person name="Singh A."/>
            <person name="Wilkins M.J."/>
            <person name="Karaoz U."/>
            <person name="Brodie E.L."/>
            <person name="Williams K.H."/>
            <person name="Hubbard S.S."/>
            <person name="Banfield J.F."/>
        </authorList>
    </citation>
    <scope>NUCLEOTIDE SEQUENCE [LARGE SCALE GENOMIC DNA]</scope>
</reference>
<evidence type="ECO:0000313" key="3">
    <source>
        <dbReference type="Proteomes" id="UP000176377"/>
    </source>
</evidence>
<gene>
    <name evidence="2" type="ORF">A2765_04540</name>
</gene>
<organism evidence="2 3">
    <name type="scientific">Candidatus Kaiserbacteria bacterium RIFCSPHIGHO2_01_FULL_56_24</name>
    <dbReference type="NCBI Taxonomy" id="1798487"/>
    <lineage>
        <taxon>Bacteria</taxon>
        <taxon>Candidatus Kaiseribacteriota</taxon>
    </lineage>
</organism>
<feature type="transmembrane region" description="Helical" evidence="1">
    <location>
        <begin position="44"/>
        <end position="70"/>
    </location>
</feature>
<protein>
    <submittedName>
        <fullName evidence="2">Uncharacterized protein</fullName>
    </submittedName>
</protein>